<reference evidence="1 2" key="1">
    <citation type="journal article" date="2020" name="Mol. Biol. Evol.">
        <title>Distinct Expression and Methylation Patterns for Genes with Different Fates following a Single Whole-Genome Duplication in Flowering Plants.</title>
        <authorList>
            <person name="Shi T."/>
            <person name="Rahmani R.S."/>
            <person name="Gugger P.F."/>
            <person name="Wang M."/>
            <person name="Li H."/>
            <person name="Zhang Y."/>
            <person name="Li Z."/>
            <person name="Wang Q."/>
            <person name="Van de Peer Y."/>
            <person name="Marchal K."/>
            <person name="Chen J."/>
        </authorList>
    </citation>
    <scope>NUCLEOTIDE SEQUENCE [LARGE SCALE GENOMIC DNA]</scope>
    <source>
        <tissue evidence="1">Leaf</tissue>
    </source>
</reference>
<proteinExistence type="predicted"/>
<evidence type="ECO:0000313" key="2">
    <source>
        <dbReference type="Proteomes" id="UP000607653"/>
    </source>
</evidence>
<gene>
    <name evidence="1" type="ORF">HUJ06_006916</name>
</gene>
<organism evidence="1 2">
    <name type="scientific">Nelumbo nucifera</name>
    <name type="common">Sacred lotus</name>
    <dbReference type="NCBI Taxonomy" id="4432"/>
    <lineage>
        <taxon>Eukaryota</taxon>
        <taxon>Viridiplantae</taxon>
        <taxon>Streptophyta</taxon>
        <taxon>Embryophyta</taxon>
        <taxon>Tracheophyta</taxon>
        <taxon>Spermatophyta</taxon>
        <taxon>Magnoliopsida</taxon>
        <taxon>Proteales</taxon>
        <taxon>Nelumbonaceae</taxon>
        <taxon>Nelumbo</taxon>
    </lineage>
</organism>
<evidence type="ECO:0000313" key="1">
    <source>
        <dbReference type="EMBL" id="DAD36276.1"/>
    </source>
</evidence>
<dbReference type="AlphaFoldDB" id="A0A822YZU1"/>
<comment type="caution">
    <text evidence="1">The sequence shown here is derived from an EMBL/GenBank/DDBJ whole genome shotgun (WGS) entry which is preliminary data.</text>
</comment>
<keyword evidence="2" id="KW-1185">Reference proteome</keyword>
<protein>
    <submittedName>
        <fullName evidence="1">Uncharacterized protein</fullName>
    </submittedName>
</protein>
<name>A0A822YZU1_NELNU</name>
<dbReference type="Proteomes" id="UP000607653">
    <property type="component" value="Unassembled WGS sequence"/>
</dbReference>
<dbReference type="EMBL" id="DUZY01000004">
    <property type="protein sequence ID" value="DAD36276.1"/>
    <property type="molecule type" value="Genomic_DNA"/>
</dbReference>
<accession>A0A822YZU1</accession>
<sequence length="48" mass="5219">MLPWRPIDGEKKRMKATQHNFGFEWTVEIGAHAGDGAGDTPPAALAEL</sequence>